<dbReference type="InterPro" id="IPR011579">
    <property type="entry name" value="ATPase_dom"/>
</dbReference>
<feature type="domain" description="DUF234" evidence="2">
    <location>
        <begin position="370"/>
        <end position="467"/>
    </location>
</feature>
<dbReference type="AlphaFoldDB" id="A0A7G9YIF7"/>
<gene>
    <name evidence="3" type="ORF">FMEMAFBA_00049</name>
</gene>
<evidence type="ECO:0000259" key="2">
    <source>
        <dbReference type="Pfam" id="PF03008"/>
    </source>
</evidence>
<feature type="domain" description="ATPase" evidence="1">
    <location>
        <begin position="61"/>
        <end position="260"/>
    </location>
</feature>
<dbReference type="Pfam" id="PF01637">
    <property type="entry name" value="ATPase_2"/>
    <property type="match status" value="1"/>
</dbReference>
<protein>
    <recommendedName>
        <fullName evidence="4">ATPase domain-containing protein</fullName>
    </recommendedName>
</protein>
<dbReference type="InterPro" id="IPR011335">
    <property type="entry name" value="Restrct_endonuc-II-like"/>
</dbReference>
<evidence type="ECO:0000259" key="1">
    <source>
        <dbReference type="Pfam" id="PF01637"/>
    </source>
</evidence>
<name>A0A7G9YIF7_9EURY</name>
<dbReference type="InterPro" id="IPR036390">
    <property type="entry name" value="WH_DNA-bd_sf"/>
</dbReference>
<dbReference type="PANTHER" id="PTHR34704:SF1">
    <property type="entry name" value="ATPASE"/>
    <property type="match status" value="1"/>
</dbReference>
<reference evidence="3" key="1">
    <citation type="submission" date="2020-06" db="EMBL/GenBank/DDBJ databases">
        <title>Unique genomic features of the anaerobic methanotrophic archaea.</title>
        <authorList>
            <person name="Chadwick G.L."/>
            <person name="Skennerton C.T."/>
            <person name="Laso-Perez R."/>
            <person name="Leu A.O."/>
            <person name="Speth D.R."/>
            <person name="Yu H."/>
            <person name="Morgan-Lang C."/>
            <person name="Hatzenpichler R."/>
            <person name="Goudeau D."/>
            <person name="Malmstrom R."/>
            <person name="Brazelton W.J."/>
            <person name="Woyke T."/>
            <person name="Hallam S.J."/>
            <person name="Tyson G.W."/>
            <person name="Wegener G."/>
            <person name="Boetius A."/>
            <person name="Orphan V."/>
        </authorList>
    </citation>
    <scope>NUCLEOTIDE SEQUENCE</scope>
</reference>
<dbReference type="InterPro" id="IPR027417">
    <property type="entry name" value="P-loop_NTPase"/>
</dbReference>
<sequence length="539" mass="62883">MVFTFFVLMQTNLIYHDDYPTIYTAFAESNETLKAPISYHSPASQHLIVVICITIIVITKFVNREKDLGFLKRRYEEASAQVIVLYGRRRVGKSRLIQEFIRNKRSAYHLASRTTPHLQISDFMASAARELDDDRIPDLKADWEVIFKHLSESEDRTVIAIDEFPYLIESDKGVPATFQRIIDLHIANSNLFLILCGSSIGMMETVVLGHKSPLYGRRTGQWKLEPMRFRQIAEFLPKYSCEELVNAYSAVGGVPFYINRFDDSRDVFGNILEKILEKGEILNEEGEFLLREELREPKTYFSILRAISFGNTKFSNIMNYTGLDRNSMTRYLDILRTLGFVRRDVPVTEKSPEKSKKGLYYVDDNYLNFWFRFVFPHRSEIEEDPAEVLKTLIKPYHDQFVGRSFENISKQFLQDLNREGMLPFKFLRIGKWWHRDKEIDLVALNQETKEILLVECKWQKLRENDALRVLHRLEEKSKHVQWHNGSRSEYYGIIAKEMAGKEDMRQEAGVVAFDLDDFPSRQETLKGDGAIPPIYSLGT</sequence>
<evidence type="ECO:0008006" key="4">
    <source>
        <dbReference type="Google" id="ProtNLM"/>
    </source>
</evidence>
<accession>A0A7G9YIF7</accession>
<dbReference type="SUPFAM" id="SSF52540">
    <property type="entry name" value="P-loop containing nucleoside triphosphate hydrolases"/>
    <property type="match status" value="1"/>
</dbReference>
<dbReference type="PANTHER" id="PTHR34704">
    <property type="entry name" value="ATPASE"/>
    <property type="match status" value="1"/>
</dbReference>
<dbReference type="EMBL" id="MT631274">
    <property type="protein sequence ID" value="QNO47791.1"/>
    <property type="molecule type" value="Genomic_DNA"/>
</dbReference>
<evidence type="ECO:0000313" key="3">
    <source>
        <dbReference type="EMBL" id="QNO47791.1"/>
    </source>
</evidence>
<dbReference type="SUPFAM" id="SSF52980">
    <property type="entry name" value="Restriction endonuclease-like"/>
    <property type="match status" value="1"/>
</dbReference>
<dbReference type="Gene3D" id="3.40.50.300">
    <property type="entry name" value="P-loop containing nucleotide triphosphate hydrolases"/>
    <property type="match status" value="1"/>
</dbReference>
<proteinExistence type="predicted"/>
<organism evidence="3">
    <name type="scientific">Candidatus Methanogaster sp. ANME-2c ERB4</name>
    <dbReference type="NCBI Taxonomy" id="2759911"/>
    <lineage>
        <taxon>Archaea</taxon>
        <taxon>Methanobacteriati</taxon>
        <taxon>Methanobacteriota</taxon>
        <taxon>Stenosarchaea group</taxon>
        <taxon>Methanomicrobia</taxon>
        <taxon>Methanosarcinales</taxon>
        <taxon>ANME-2 cluster</taxon>
        <taxon>Candidatus Methanogasteraceae</taxon>
        <taxon>Candidatus Methanogaster</taxon>
    </lineage>
</organism>
<dbReference type="GO" id="GO:0005524">
    <property type="term" value="F:ATP binding"/>
    <property type="evidence" value="ECO:0007669"/>
    <property type="project" value="InterPro"/>
</dbReference>
<dbReference type="InterPro" id="IPR004256">
    <property type="entry name" value="DUF234"/>
</dbReference>
<dbReference type="Pfam" id="PF03008">
    <property type="entry name" value="DUF234"/>
    <property type="match status" value="1"/>
</dbReference>
<dbReference type="SUPFAM" id="SSF46785">
    <property type="entry name" value="Winged helix' DNA-binding domain"/>
    <property type="match status" value="1"/>
</dbReference>